<comment type="caution">
    <text evidence="2">The sequence shown here is derived from an EMBL/GenBank/DDBJ whole genome shotgun (WGS) entry which is preliminary data.</text>
</comment>
<sequence length="195" mass="21312">MGYRVFIDLRVGEACLSSLLPTFETLLSTLEVSSTGTRNSVLVRCLDKSAVDGVFTLSGLGGVGVINNLGLASWGKVLTQDQLKRRGWNLANRCFLCCAEEETINHILVHCSKARVLWDLMFSLFGVNWVLPLMVRDTLVAIGGSTGQLLEQNAQAFNQISANLASLQIQDNISLFCQARDNIQAILNEYVANCA</sequence>
<dbReference type="InterPro" id="IPR022228">
    <property type="entry name" value="DUF3755"/>
</dbReference>
<dbReference type="Proteomes" id="UP000288805">
    <property type="component" value="Unassembled WGS sequence"/>
</dbReference>
<dbReference type="EMBL" id="QGNW01000172">
    <property type="protein sequence ID" value="RVW88635.1"/>
    <property type="molecule type" value="Genomic_DNA"/>
</dbReference>
<evidence type="ECO:0000259" key="1">
    <source>
        <dbReference type="Pfam" id="PF13966"/>
    </source>
</evidence>
<dbReference type="AlphaFoldDB" id="A0A438HW16"/>
<dbReference type="Pfam" id="PF13966">
    <property type="entry name" value="zf-RVT"/>
    <property type="match status" value="1"/>
</dbReference>
<protein>
    <recommendedName>
        <fullName evidence="1">Reverse transcriptase zinc-binding domain-containing protein</fullName>
    </recommendedName>
</protein>
<name>A0A438HW16_VITVI</name>
<proteinExistence type="predicted"/>
<dbReference type="PANTHER" id="PTHR14000">
    <property type="entry name" value="FINGER CCCH DOMAIN PROTEIN, PUTATIVE (DUF3755)-RELATED"/>
    <property type="match status" value="1"/>
</dbReference>
<gene>
    <name evidence="2" type="ORF">CK203_032991</name>
</gene>
<reference evidence="2 3" key="1">
    <citation type="journal article" date="2018" name="PLoS Genet.">
        <title>Population sequencing reveals clonal diversity and ancestral inbreeding in the grapevine cultivar Chardonnay.</title>
        <authorList>
            <person name="Roach M.J."/>
            <person name="Johnson D.L."/>
            <person name="Bohlmann J."/>
            <person name="van Vuuren H.J."/>
            <person name="Jones S.J."/>
            <person name="Pretorius I.S."/>
            <person name="Schmidt S.A."/>
            <person name="Borneman A.R."/>
        </authorList>
    </citation>
    <scope>NUCLEOTIDE SEQUENCE [LARGE SCALE GENOMIC DNA]</scope>
    <source>
        <strain evidence="3">cv. Chardonnay</strain>
        <tissue evidence="2">Leaf</tissue>
    </source>
</reference>
<dbReference type="PANTHER" id="PTHR14000:SF45">
    <property type="entry name" value="FINGER CCCH DOMAIN PROTEIN, PUTATIVE (DUF3755)-RELATED"/>
    <property type="match status" value="1"/>
</dbReference>
<feature type="domain" description="Reverse transcriptase zinc-binding" evidence="1">
    <location>
        <begin position="71"/>
        <end position="118"/>
    </location>
</feature>
<evidence type="ECO:0000313" key="3">
    <source>
        <dbReference type="Proteomes" id="UP000288805"/>
    </source>
</evidence>
<dbReference type="InterPro" id="IPR026960">
    <property type="entry name" value="RVT-Znf"/>
</dbReference>
<dbReference type="Pfam" id="PF12579">
    <property type="entry name" value="DUF3755"/>
    <property type="match status" value="1"/>
</dbReference>
<accession>A0A438HW16</accession>
<evidence type="ECO:0000313" key="2">
    <source>
        <dbReference type="EMBL" id="RVW88635.1"/>
    </source>
</evidence>
<organism evidence="2 3">
    <name type="scientific">Vitis vinifera</name>
    <name type="common">Grape</name>
    <dbReference type="NCBI Taxonomy" id="29760"/>
    <lineage>
        <taxon>Eukaryota</taxon>
        <taxon>Viridiplantae</taxon>
        <taxon>Streptophyta</taxon>
        <taxon>Embryophyta</taxon>
        <taxon>Tracheophyta</taxon>
        <taxon>Spermatophyta</taxon>
        <taxon>Magnoliopsida</taxon>
        <taxon>eudicotyledons</taxon>
        <taxon>Gunneridae</taxon>
        <taxon>Pentapetalae</taxon>
        <taxon>rosids</taxon>
        <taxon>Vitales</taxon>
        <taxon>Vitaceae</taxon>
        <taxon>Viteae</taxon>
        <taxon>Vitis</taxon>
    </lineage>
</organism>